<evidence type="ECO:0000313" key="1">
    <source>
        <dbReference type="EMBL" id="GIY26401.1"/>
    </source>
</evidence>
<evidence type="ECO:0000313" key="2">
    <source>
        <dbReference type="Proteomes" id="UP001054837"/>
    </source>
</evidence>
<dbReference type="Proteomes" id="UP001054837">
    <property type="component" value="Unassembled WGS sequence"/>
</dbReference>
<reference evidence="1 2" key="1">
    <citation type="submission" date="2021-06" db="EMBL/GenBank/DDBJ databases">
        <title>Caerostris darwini draft genome.</title>
        <authorList>
            <person name="Kono N."/>
            <person name="Arakawa K."/>
        </authorList>
    </citation>
    <scope>NUCLEOTIDE SEQUENCE [LARGE SCALE GENOMIC DNA]</scope>
</reference>
<organism evidence="1 2">
    <name type="scientific">Caerostris darwini</name>
    <dbReference type="NCBI Taxonomy" id="1538125"/>
    <lineage>
        <taxon>Eukaryota</taxon>
        <taxon>Metazoa</taxon>
        <taxon>Ecdysozoa</taxon>
        <taxon>Arthropoda</taxon>
        <taxon>Chelicerata</taxon>
        <taxon>Arachnida</taxon>
        <taxon>Araneae</taxon>
        <taxon>Araneomorphae</taxon>
        <taxon>Entelegynae</taxon>
        <taxon>Araneoidea</taxon>
        <taxon>Araneidae</taxon>
        <taxon>Caerostris</taxon>
    </lineage>
</organism>
<comment type="caution">
    <text evidence="1">The sequence shown here is derived from an EMBL/GenBank/DDBJ whole genome shotgun (WGS) entry which is preliminary data.</text>
</comment>
<keyword evidence="2" id="KW-1185">Reference proteome</keyword>
<sequence>MAFKPAFVSHYLFRAGDFYCLFRSPWRSQVSVNDILLRIVAKSLLFRTSKALPPPPPAPPLKLLKRFLLIKKSLSPLVTTQHYRTSHTLSRKADRRLCLPLLAMACWLSSIRARGAPSGLLTKDHCNFNGTHTSLVFHQPRDHCNFNGTHTSLVFHQPRDHCNFNGTHPSLVFHQPRDHCNFNGTHPSLVFHQPRDHCNFNGTHPSLVFHQPRDHCNFNGTHPSLVFHSA</sequence>
<proteinExistence type="predicted"/>
<gene>
    <name evidence="1" type="ORF">CDAR_569951</name>
</gene>
<protein>
    <submittedName>
        <fullName evidence="1">Uncharacterized protein</fullName>
    </submittedName>
</protein>
<name>A0AAV4RZS3_9ARAC</name>
<accession>A0AAV4RZS3</accession>
<dbReference type="EMBL" id="BPLQ01006940">
    <property type="protein sequence ID" value="GIY26401.1"/>
    <property type="molecule type" value="Genomic_DNA"/>
</dbReference>
<dbReference type="AlphaFoldDB" id="A0AAV4RZS3"/>